<evidence type="ECO:0000313" key="3">
    <source>
        <dbReference type="EMBL" id="KAF1954434.1"/>
    </source>
</evidence>
<dbReference type="AlphaFoldDB" id="A0A6A5TQB3"/>
<evidence type="ECO:0000256" key="2">
    <source>
        <dbReference type="SAM" id="MobiDB-lite"/>
    </source>
</evidence>
<sequence>MEFESDEDKLSELSVLRLGIGSDDEELSVLEIVIDTDDTSAKENCERRQAKLSVKNCSTLSLRHEAVYNGTIRGDGEGLDDISTDDCEDDVLSVELGKVLDSVQVLVYDDVSELSDTEENVVVSKPGDIKLSEEEAKAEVDDVSLWTELDVDVGRELVEARLCSVKLSVGVSDAEVLPIIDVSLKLREEGPGVANDDALPDSSGMVVVTNDDEESDAVEEDSIEELGVIKLLEGPVNDSVNDSVDESIQLLVSVDSKMEYVVVSESTELLLVTEVEKDVELGDCELLLVTSDKLGDVSLANGESVEVLDVKSSLKICVKLSVELGDDEDEEPIFPSTSELKEELDDVSVADSDSIDVLDVKSSLKVSVLLSVEIGGDVELVSPSTSEPEEELDAPLITVGEASEVIVIASEEVLLPSPTELDGDDGDGVSLASEYVAIELSSDATGISDKALVIFEVASDNDGLSDAALEVVEKLVDKLGSGAEELSELEFDIVEDSRPVLVSGIGVLDVKKLVSKLVLISGPGVLSTEELDSKLSLVSGTGVLDGEELVSRLVTDMVDVSMELSADEVVSRLSLGEEASGVDALLCVDTMTVESSDEVDCSDDILLLGSTEEIVARSSVDSAEVLLESKIKVVLSGSILCVEVELTSEELLSEGEELLSVVEGSIIDISESVLLSEDTVASDSVELGEDIDDSSTREVEEEDSLSSNIADDVISGKDALKAVLLSENDAVSSAVELDVDMEGSSLCSVANDVVPNKDVLEGSLLSVDNVVTSSIELDALEVSLLSEEDVVSRSVELNNLVLDPSSEELVVVVGMSVVDVTSSIEEEDKLGEGSPLADAEESDEAVELESVLLEIVGEDKASESKDIVGVENVDGEGESEGSTDVLDKVGSRKLHTEEDKNADIELEEGSIALEEAELELEGLVEEFTSETCEDTDRATLSQELSARNMVLEELPSAGAALDPMDESEEDIESAIESLFTLCAC</sequence>
<dbReference type="EMBL" id="ML976999">
    <property type="protein sequence ID" value="KAF1954434.1"/>
    <property type="molecule type" value="Genomic_DNA"/>
</dbReference>
<name>A0A6A5TQB3_9PLEO</name>
<feature type="coiled-coil region" evidence="1">
    <location>
        <begin position="906"/>
        <end position="933"/>
    </location>
</feature>
<organism evidence="3 4">
    <name type="scientific">Byssothecium circinans</name>
    <dbReference type="NCBI Taxonomy" id="147558"/>
    <lineage>
        <taxon>Eukaryota</taxon>
        <taxon>Fungi</taxon>
        <taxon>Dikarya</taxon>
        <taxon>Ascomycota</taxon>
        <taxon>Pezizomycotina</taxon>
        <taxon>Dothideomycetes</taxon>
        <taxon>Pleosporomycetidae</taxon>
        <taxon>Pleosporales</taxon>
        <taxon>Massarineae</taxon>
        <taxon>Massarinaceae</taxon>
        <taxon>Byssothecium</taxon>
    </lineage>
</organism>
<dbReference type="Proteomes" id="UP000800035">
    <property type="component" value="Unassembled WGS sequence"/>
</dbReference>
<accession>A0A6A5TQB3</accession>
<feature type="region of interest" description="Disordered" evidence="2">
    <location>
        <begin position="685"/>
        <end position="707"/>
    </location>
</feature>
<keyword evidence="1" id="KW-0175">Coiled coil</keyword>
<feature type="compositionally biased region" description="Acidic residues" evidence="2">
    <location>
        <begin position="686"/>
        <end position="704"/>
    </location>
</feature>
<evidence type="ECO:0000256" key="1">
    <source>
        <dbReference type="SAM" id="Coils"/>
    </source>
</evidence>
<reference evidence="3" key="1">
    <citation type="journal article" date="2020" name="Stud. Mycol.">
        <title>101 Dothideomycetes genomes: a test case for predicting lifestyles and emergence of pathogens.</title>
        <authorList>
            <person name="Haridas S."/>
            <person name="Albert R."/>
            <person name="Binder M."/>
            <person name="Bloem J."/>
            <person name="Labutti K."/>
            <person name="Salamov A."/>
            <person name="Andreopoulos B."/>
            <person name="Baker S."/>
            <person name="Barry K."/>
            <person name="Bills G."/>
            <person name="Bluhm B."/>
            <person name="Cannon C."/>
            <person name="Castanera R."/>
            <person name="Culley D."/>
            <person name="Daum C."/>
            <person name="Ezra D."/>
            <person name="Gonzalez J."/>
            <person name="Henrissat B."/>
            <person name="Kuo A."/>
            <person name="Liang C."/>
            <person name="Lipzen A."/>
            <person name="Lutzoni F."/>
            <person name="Magnuson J."/>
            <person name="Mondo S."/>
            <person name="Nolan M."/>
            <person name="Ohm R."/>
            <person name="Pangilinan J."/>
            <person name="Park H.-J."/>
            <person name="Ramirez L."/>
            <person name="Alfaro M."/>
            <person name="Sun H."/>
            <person name="Tritt A."/>
            <person name="Yoshinaga Y."/>
            <person name="Zwiers L.-H."/>
            <person name="Turgeon B."/>
            <person name="Goodwin S."/>
            <person name="Spatafora J."/>
            <person name="Crous P."/>
            <person name="Grigoriev I."/>
        </authorList>
    </citation>
    <scope>NUCLEOTIDE SEQUENCE</scope>
    <source>
        <strain evidence="3">CBS 675.92</strain>
    </source>
</reference>
<protein>
    <submittedName>
        <fullName evidence="3">Uncharacterized protein</fullName>
    </submittedName>
</protein>
<proteinExistence type="predicted"/>
<keyword evidence="4" id="KW-1185">Reference proteome</keyword>
<evidence type="ECO:0000313" key="4">
    <source>
        <dbReference type="Proteomes" id="UP000800035"/>
    </source>
</evidence>
<gene>
    <name evidence="3" type="ORF">CC80DRAFT_567686</name>
</gene>